<feature type="compositionally biased region" description="Low complexity" evidence="7">
    <location>
        <begin position="51"/>
        <end position="62"/>
    </location>
</feature>
<evidence type="ECO:0000256" key="6">
    <source>
        <dbReference type="ARBA" id="ARBA00023288"/>
    </source>
</evidence>
<dbReference type="RefSeq" id="WP_103719015.1">
    <property type="nucleotide sequence ID" value="NZ_PQFZ01000008.1"/>
</dbReference>
<dbReference type="Pfam" id="PF13627">
    <property type="entry name" value="LptM_cons"/>
    <property type="match status" value="1"/>
</dbReference>
<organism evidence="8 9">
    <name type="scientific">Bosea psychrotolerans</name>
    <dbReference type="NCBI Taxonomy" id="1871628"/>
    <lineage>
        <taxon>Bacteria</taxon>
        <taxon>Pseudomonadati</taxon>
        <taxon>Pseudomonadota</taxon>
        <taxon>Alphaproteobacteria</taxon>
        <taxon>Hyphomicrobiales</taxon>
        <taxon>Boseaceae</taxon>
        <taxon>Bosea</taxon>
    </lineage>
</organism>
<evidence type="ECO:0000313" key="9">
    <source>
        <dbReference type="Proteomes" id="UP000236919"/>
    </source>
</evidence>
<dbReference type="EMBL" id="PQFZ01000008">
    <property type="protein sequence ID" value="POR50916.1"/>
    <property type="molecule type" value="Genomic_DNA"/>
</dbReference>
<keyword evidence="5" id="KW-0998">Cell outer membrane</keyword>
<comment type="caution">
    <text evidence="8">The sequence shown here is derived from an EMBL/GenBank/DDBJ whole genome shotgun (WGS) entry which is preliminary data.</text>
</comment>
<evidence type="ECO:0000256" key="7">
    <source>
        <dbReference type="SAM" id="MobiDB-lite"/>
    </source>
</evidence>
<protein>
    <submittedName>
        <fullName evidence="8">Putative lipoprotein</fullName>
    </submittedName>
</protein>
<feature type="region of interest" description="Disordered" evidence="7">
    <location>
        <begin position="26"/>
        <end position="88"/>
    </location>
</feature>
<gene>
    <name evidence="8" type="ORF">CYD53_108166</name>
</gene>
<accession>A0A2S4M848</accession>
<evidence type="ECO:0000256" key="5">
    <source>
        <dbReference type="ARBA" id="ARBA00023237"/>
    </source>
</evidence>
<proteinExistence type="predicted"/>
<comment type="subcellular location">
    <subcellularLocation>
        <location evidence="1">Cell outer membrane</location>
        <topology evidence="1">Lipid-anchor</topology>
    </subcellularLocation>
</comment>
<keyword evidence="2" id="KW-0732">Signal</keyword>
<reference evidence="8 9" key="1">
    <citation type="submission" date="2018-01" db="EMBL/GenBank/DDBJ databases">
        <title>Genomic Encyclopedia of Type Strains, Phase III (KMG-III): the genomes of soil and plant-associated and newly described type strains.</title>
        <authorList>
            <person name="Whitman W."/>
        </authorList>
    </citation>
    <scope>NUCLEOTIDE SEQUENCE [LARGE SCALE GENOMIC DNA]</scope>
    <source>
        <strain evidence="8 9">1131</strain>
    </source>
</reference>
<dbReference type="AlphaFoldDB" id="A0A2S4M848"/>
<evidence type="ECO:0000313" key="8">
    <source>
        <dbReference type="EMBL" id="POR50916.1"/>
    </source>
</evidence>
<keyword evidence="3" id="KW-0472">Membrane</keyword>
<evidence type="ECO:0000256" key="2">
    <source>
        <dbReference type="ARBA" id="ARBA00022729"/>
    </source>
</evidence>
<name>A0A2S4M848_9HYPH</name>
<dbReference type="InterPro" id="IPR032831">
    <property type="entry name" value="LptM_cons"/>
</dbReference>
<keyword evidence="9" id="KW-1185">Reference proteome</keyword>
<dbReference type="GO" id="GO:0009279">
    <property type="term" value="C:cell outer membrane"/>
    <property type="evidence" value="ECO:0007669"/>
    <property type="project" value="UniProtKB-SubCell"/>
</dbReference>
<keyword evidence="6 8" id="KW-0449">Lipoprotein</keyword>
<dbReference type="PROSITE" id="PS51257">
    <property type="entry name" value="PROKAR_LIPOPROTEIN"/>
    <property type="match status" value="1"/>
</dbReference>
<evidence type="ECO:0000256" key="4">
    <source>
        <dbReference type="ARBA" id="ARBA00023139"/>
    </source>
</evidence>
<evidence type="ECO:0000256" key="3">
    <source>
        <dbReference type="ARBA" id="ARBA00023136"/>
    </source>
</evidence>
<sequence>MPHSSLKLGRAVVLAGLLGLALTACGRRGPLEPPPKATSALDLPDRDIGGEEQQQIETQAGGAPFGKPPKADRNFTIPEKSFVLDPIL</sequence>
<dbReference type="NCBIfam" id="NF047847">
    <property type="entry name" value="SS_mature_LptM"/>
    <property type="match status" value="1"/>
</dbReference>
<keyword evidence="4" id="KW-0564">Palmitate</keyword>
<dbReference type="Proteomes" id="UP000236919">
    <property type="component" value="Unassembled WGS sequence"/>
</dbReference>
<evidence type="ECO:0000256" key="1">
    <source>
        <dbReference type="ARBA" id="ARBA00004459"/>
    </source>
</evidence>